<organism evidence="8 9">
    <name type="scientific">Cephus cinctus</name>
    <name type="common">Wheat stem sawfly</name>
    <dbReference type="NCBI Taxonomy" id="211228"/>
    <lineage>
        <taxon>Eukaryota</taxon>
        <taxon>Metazoa</taxon>
        <taxon>Ecdysozoa</taxon>
        <taxon>Arthropoda</taxon>
        <taxon>Hexapoda</taxon>
        <taxon>Insecta</taxon>
        <taxon>Pterygota</taxon>
        <taxon>Neoptera</taxon>
        <taxon>Endopterygota</taxon>
        <taxon>Hymenoptera</taxon>
        <taxon>Cephoidea</taxon>
        <taxon>Cephidae</taxon>
        <taxon>Cephus</taxon>
    </lineage>
</organism>
<comment type="similarity">
    <text evidence="1 6">Belongs to the type-B carboxylesterase/lipase family.</text>
</comment>
<evidence type="ECO:0000313" key="9">
    <source>
        <dbReference type="RefSeq" id="XP_015595248.1"/>
    </source>
</evidence>
<keyword evidence="5" id="KW-0325">Glycoprotein</keyword>
<gene>
    <name evidence="9" type="primary">LOC107267737</name>
</gene>
<keyword evidence="4" id="KW-1015">Disulfide bond</keyword>
<dbReference type="PANTHER" id="PTHR43142">
    <property type="entry name" value="CARBOXYLIC ESTER HYDROLASE"/>
    <property type="match status" value="1"/>
</dbReference>
<evidence type="ECO:0000256" key="4">
    <source>
        <dbReference type="ARBA" id="ARBA00023157"/>
    </source>
</evidence>
<dbReference type="InterPro" id="IPR029058">
    <property type="entry name" value="AB_hydrolase_fold"/>
</dbReference>
<reference evidence="9" key="1">
    <citation type="submission" date="2025-08" db="UniProtKB">
        <authorList>
            <consortium name="RefSeq"/>
        </authorList>
    </citation>
    <scope>IDENTIFICATION</scope>
</reference>
<dbReference type="Pfam" id="PF00135">
    <property type="entry name" value="COesterase"/>
    <property type="match status" value="2"/>
</dbReference>
<evidence type="ECO:0000256" key="1">
    <source>
        <dbReference type="ARBA" id="ARBA00005964"/>
    </source>
</evidence>
<dbReference type="AlphaFoldDB" id="A0AAJ7FJR1"/>
<keyword evidence="2" id="KW-0719">Serine esterase</keyword>
<feature type="domain" description="Carboxylesterase type B" evidence="7">
    <location>
        <begin position="32"/>
        <end position="354"/>
    </location>
</feature>
<name>A0AAJ7FJR1_CEPCN</name>
<dbReference type="Proteomes" id="UP000694920">
    <property type="component" value="Unplaced"/>
</dbReference>
<evidence type="ECO:0000256" key="3">
    <source>
        <dbReference type="ARBA" id="ARBA00022801"/>
    </source>
</evidence>
<dbReference type="Gene3D" id="3.40.50.1820">
    <property type="entry name" value="alpha/beta hydrolase"/>
    <property type="match status" value="1"/>
</dbReference>
<evidence type="ECO:0000256" key="5">
    <source>
        <dbReference type="ARBA" id="ARBA00023180"/>
    </source>
</evidence>
<dbReference type="PANTHER" id="PTHR43142:SF1">
    <property type="entry name" value="CARBOXYLIC ESTER HYDROLASE"/>
    <property type="match status" value="1"/>
</dbReference>
<feature type="domain" description="Carboxylesterase type B" evidence="7">
    <location>
        <begin position="390"/>
        <end position="527"/>
    </location>
</feature>
<protein>
    <recommendedName>
        <fullName evidence="6">Carboxylic ester hydrolase</fullName>
        <ecNumber evidence="6">3.1.1.-</ecNumber>
    </recommendedName>
</protein>
<evidence type="ECO:0000256" key="6">
    <source>
        <dbReference type="RuleBase" id="RU361235"/>
    </source>
</evidence>
<dbReference type="GeneID" id="107267737"/>
<dbReference type="InterPro" id="IPR002018">
    <property type="entry name" value="CarbesteraseB"/>
</dbReference>
<dbReference type="GO" id="GO:0052689">
    <property type="term" value="F:carboxylic ester hydrolase activity"/>
    <property type="evidence" value="ECO:0007669"/>
    <property type="project" value="UniProtKB-KW"/>
</dbReference>
<dbReference type="PROSITE" id="PS00122">
    <property type="entry name" value="CARBOXYLESTERASE_B_1"/>
    <property type="match status" value="1"/>
</dbReference>
<dbReference type="KEGG" id="ccin:107267737"/>
<evidence type="ECO:0000259" key="7">
    <source>
        <dbReference type="Pfam" id="PF00135"/>
    </source>
</evidence>
<sequence length="553" mass="62134">MLLPVRIVTMLMVYIITGLHCIYAYKENYNCQIRTRNGIVRGLDKVTYRNGKHYCSYTRIPYALPPIGRLRFKEPVPMIPWNGILDATSDAEQCPQIDPFIDRFKGDEDCLYANVYTPQVGKNMTDLLPVYVWIFGGAFEYGSADSSFFGPDHLLDENIILVTFNYRLGPFGFLSLGTKDYPGNAGLKDQRLLLCWVQENIQVFGGDKRMVTIGGWSAGAASTVIHILSPSSRGLFRHAIAQSGTSLNPWAVSPVTEARRRAYLLGRAMGVWTRSDKQLLKRLYRASTEEIIAAAKKVTVVDLAFRPTTEPTGTPGSILEECSFDILREGRFPSVPLLLGFNKEEGIYPLAVFNGFTTFARKIEDTALIGGLPGGTVWGNAFSRIRHLLEDTIVEASTSLFFVPGIQQTAKLISRKAPVFLYKFMYNGKGGIHDEVYRTKIHGVAHGDEIPYVFKTILAENYAPNSRDEITSRRLARLWANFVKHGNPVPTQNDELLISWPRYTEQYQDYLEIGDDLRTKNYAANEAASFLENYILGQPKGYCRLSNVIAKLP</sequence>
<dbReference type="SUPFAM" id="SSF53474">
    <property type="entry name" value="alpha/beta-Hydrolases"/>
    <property type="match status" value="1"/>
</dbReference>
<evidence type="ECO:0000313" key="8">
    <source>
        <dbReference type="Proteomes" id="UP000694920"/>
    </source>
</evidence>
<accession>A0AAJ7FJR1</accession>
<dbReference type="RefSeq" id="XP_015595248.1">
    <property type="nucleotide sequence ID" value="XM_015739762.2"/>
</dbReference>
<evidence type="ECO:0000256" key="2">
    <source>
        <dbReference type="ARBA" id="ARBA00022487"/>
    </source>
</evidence>
<keyword evidence="3 6" id="KW-0378">Hydrolase</keyword>
<dbReference type="EC" id="3.1.1.-" evidence="6"/>
<dbReference type="InterPro" id="IPR019826">
    <property type="entry name" value="Carboxylesterase_B_AS"/>
</dbReference>
<proteinExistence type="inferred from homology"/>
<keyword evidence="8" id="KW-1185">Reference proteome</keyword>